<dbReference type="EC" id="4.1.1.65" evidence="12"/>
<keyword evidence="10" id="KW-0670">Pyruvate</keyword>
<keyword evidence="3" id="KW-0210">Decarboxylase</keyword>
<organism evidence="12">
    <name type="scientific">candidate division WOR-3 bacterium</name>
    <dbReference type="NCBI Taxonomy" id="2052148"/>
    <lineage>
        <taxon>Bacteria</taxon>
        <taxon>Bacteria division WOR-3</taxon>
    </lineage>
</organism>
<keyword evidence="11" id="KW-0812">Transmembrane</keyword>
<protein>
    <submittedName>
        <fullName evidence="12">Phosphatidylserine decarboxylase</fullName>
        <ecNumber evidence="12">4.1.1.65</ecNumber>
    </submittedName>
</protein>
<keyword evidence="7" id="KW-0594">Phospholipid biosynthesis</keyword>
<evidence type="ECO:0000256" key="2">
    <source>
        <dbReference type="ARBA" id="ARBA00022516"/>
    </source>
</evidence>
<keyword evidence="2" id="KW-0444">Lipid biosynthesis</keyword>
<keyword evidence="8 12" id="KW-0456">Lyase</keyword>
<keyword evidence="11" id="KW-1133">Transmembrane helix</keyword>
<dbReference type="GO" id="GO:0008654">
    <property type="term" value="P:phospholipid biosynthetic process"/>
    <property type="evidence" value="ECO:0007669"/>
    <property type="project" value="UniProtKB-KW"/>
</dbReference>
<evidence type="ECO:0000313" key="12">
    <source>
        <dbReference type="EMBL" id="HGL17268.1"/>
    </source>
</evidence>
<sequence>MIAKEGLKIILLLSSLTFLGLFLRNYFISAIFALLLFFTLFFLRDPKRDIKTEEDKIVSPADGKIIEISNENGKIEISIFMSITDVHVNRVPLSGQVISIRRSGSKFMRAFLKEADFHNVQCETIILSPFIGEYSVIQISGIIARRIVNNLRVGMEVKTGQRMGIILYGSKVKIILPQDKVEVLVKEGERVKAGITYIARIK</sequence>
<evidence type="ECO:0000256" key="4">
    <source>
        <dbReference type="ARBA" id="ARBA00023098"/>
    </source>
</evidence>
<proteinExistence type="predicted"/>
<reference evidence="12" key="1">
    <citation type="journal article" date="2020" name="mSystems">
        <title>Genome- and Community-Level Interaction Insights into Carbon Utilization and Element Cycling Functions of Hydrothermarchaeota in Hydrothermal Sediment.</title>
        <authorList>
            <person name="Zhou Z."/>
            <person name="Liu Y."/>
            <person name="Xu W."/>
            <person name="Pan J."/>
            <person name="Luo Z.H."/>
            <person name="Li M."/>
        </authorList>
    </citation>
    <scope>NUCLEOTIDE SEQUENCE [LARGE SCALE GENOMIC DNA]</scope>
    <source>
        <strain evidence="12">SpSt-69</strain>
    </source>
</reference>
<dbReference type="NCBIfam" id="NF003685">
    <property type="entry name" value="PRK05305.2-5"/>
    <property type="match status" value="1"/>
</dbReference>
<evidence type="ECO:0000256" key="8">
    <source>
        <dbReference type="ARBA" id="ARBA00023239"/>
    </source>
</evidence>
<keyword evidence="4" id="KW-0443">Lipid metabolism</keyword>
<gene>
    <name evidence="12" type="ORF">ENU66_02895</name>
</gene>
<dbReference type="PANTHER" id="PTHR35809">
    <property type="entry name" value="ARCHAETIDYLSERINE DECARBOXYLASE PROENZYME-RELATED"/>
    <property type="match status" value="1"/>
</dbReference>
<keyword evidence="6" id="KW-0865">Zymogen</keyword>
<evidence type="ECO:0000256" key="6">
    <source>
        <dbReference type="ARBA" id="ARBA00023145"/>
    </source>
</evidence>
<dbReference type="GO" id="GO:0004609">
    <property type="term" value="F:phosphatidylserine decarboxylase activity"/>
    <property type="evidence" value="ECO:0007669"/>
    <property type="project" value="UniProtKB-EC"/>
</dbReference>
<evidence type="ECO:0000256" key="9">
    <source>
        <dbReference type="ARBA" id="ARBA00023264"/>
    </source>
</evidence>
<keyword evidence="5 11" id="KW-0472">Membrane</keyword>
<feature type="transmembrane region" description="Helical" evidence="11">
    <location>
        <begin position="26"/>
        <end position="43"/>
    </location>
</feature>
<evidence type="ECO:0000256" key="7">
    <source>
        <dbReference type="ARBA" id="ARBA00023209"/>
    </source>
</evidence>
<dbReference type="EMBL" id="DTDJ01000024">
    <property type="protein sequence ID" value="HGL17268.1"/>
    <property type="molecule type" value="Genomic_DNA"/>
</dbReference>
<dbReference type="PANTHER" id="PTHR35809:SF1">
    <property type="entry name" value="ARCHAETIDYLSERINE DECARBOXYLASE PROENZYME-RELATED"/>
    <property type="match status" value="1"/>
</dbReference>
<dbReference type="AlphaFoldDB" id="A0A7V3ZX34"/>
<evidence type="ECO:0000256" key="3">
    <source>
        <dbReference type="ARBA" id="ARBA00022793"/>
    </source>
</evidence>
<accession>A0A7V3ZX34</accession>
<name>A0A7V3ZX34_UNCW3</name>
<dbReference type="Pfam" id="PF02666">
    <property type="entry name" value="PS_Dcarbxylase"/>
    <property type="match status" value="1"/>
</dbReference>
<dbReference type="InterPro" id="IPR003817">
    <property type="entry name" value="PS_Dcarbxylase"/>
</dbReference>
<keyword evidence="9" id="KW-1208">Phospholipid metabolism</keyword>
<evidence type="ECO:0000256" key="10">
    <source>
        <dbReference type="ARBA" id="ARBA00023317"/>
    </source>
</evidence>
<evidence type="ECO:0000256" key="1">
    <source>
        <dbReference type="ARBA" id="ARBA00022475"/>
    </source>
</evidence>
<keyword evidence="1" id="KW-1003">Cell membrane</keyword>
<comment type="caution">
    <text evidence="12">The sequence shown here is derived from an EMBL/GenBank/DDBJ whole genome shotgun (WGS) entry which is preliminary data.</text>
</comment>
<evidence type="ECO:0000256" key="5">
    <source>
        <dbReference type="ARBA" id="ARBA00023136"/>
    </source>
</evidence>
<dbReference type="InterPro" id="IPR033175">
    <property type="entry name" value="PSD-A"/>
</dbReference>
<evidence type="ECO:0000256" key="11">
    <source>
        <dbReference type="SAM" id="Phobius"/>
    </source>
</evidence>